<dbReference type="GO" id="GO:0030288">
    <property type="term" value="C:outer membrane-bounded periplasmic space"/>
    <property type="evidence" value="ECO:0007669"/>
    <property type="project" value="InterPro"/>
</dbReference>
<reference evidence="7 8" key="1">
    <citation type="submission" date="2020-10" db="EMBL/GenBank/DDBJ databases">
        <title>The genome of sulfurovum sp.</title>
        <authorList>
            <person name="Xie S."/>
            <person name="Shao Z."/>
            <person name="Jiang L."/>
        </authorList>
    </citation>
    <scope>NUCLEOTIDE SEQUENCE [LARGE SCALE GENOMIC DNA]</scope>
    <source>
        <strain evidence="7 8">ST-419</strain>
    </source>
</reference>
<evidence type="ECO:0000313" key="7">
    <source>
        <dbReference type="EMBL" id="QOR62166.1"/>
    </source>
</evidence>
<dbReference type="Pfam" id="PF03544">
    <property type="entry name" value="TonB_C"/>
    <property type="match status" value="1"/>
</dbReference>
<gene>
    <name evidence="7" type="ORF">IMZ28_01415</name>
</gene>
<feature type="region of interest" description="Disordered" evidence="5">
    <location>
        <begin position="1"/>
        <end position="129"/>
    </location>
</feature>
<dbReference type="GO" id="GO:0016020">
    <property type="term" value="C:membrane"/>
    <property type="evidence" value="ECO:0007669"/>
    <property type="project" value="UniProtKB-SubCell"/>
</dbReference>
<proteinExistence type="predicted"/>
<dbReference type="EMBL" id="CP063164">
    <property type="protein sequence ID" value="QOR62166.1"/>
    <property type="molecule type" value="Genomic_DNA"/>
</dbReference>
<name>A0A7M1S4B9_9BACT</name>
<dbReference type="RefSeq" id="WP_197548867.1">
    <property type="nucleotide sequence ID" value="NZ_CP063164.1"/>
</dbReference>
<evidence type="ECO:0000256" key="5">
    <source>
        <dbReference type="SAM" id="MobiDB-lite"/>
    </source>
</evidence>
<evidence type="ECO:0000256" key="4">
    <source>
        <dbReference type="ARBA" id="ARBA00023136"/>
    </source>
</evidence>
<dbReference type="InterPro" id="IPR003538">
    <property type="entry name" value="TonB"/>
</dbReference>
<dbReference type="PRINTS" id="PR01374">
    <property type="entry name" value="TONBPROTEIN"/>
</dbReference>
<dbReference type="PROSITE" id="PS52015">
    <property type="entry name" value="TONB_CTD"/>
    <property type="match status" value="1"/>
</dbReference>
<keyword evidence="4" id="KW-0472">Membrane</keyword>
<feature type="compositionally biased region" description="Basic and acidic residues" evidence="5">
    <location>
        <begin position="60"/>
        <end position="82"/>
    </location>
</feature>
<evidence type="ECO:0000256" key="3">
    <source>
        <dbReference type="ARBA" id="ARBA00022989"/>
    </source>
</evidence>
<dbReference type="SUPFAM" id="SSF74653">
    <property type="entry name" value="TolA/TonB C-terminal domain"/>
    <property type="match status" value="1"/>
</dbReference>
<dbReference type="GO" id="GO:0031992">
    <property type="term" value="F:energy transducer activity"/>
    <property type="evidence" value="ECO:0007669"/>
    <property type="project" value="InterPro"/>
</dbReference>
<sequence>MHFSLAAFTPEVLSPAENSKETKTEEQTLETESEAKPDPLPEAEESKEPELESDPLPETEEPKEPEIKEEPAKEEATHETVIKEIPIVKPVKKVTPKPKKKPVKKRRKVQQKREINSGGSPRHSTAEKNKFLAEVRRKINRAKSYPRIAQRRGMQGTVKACFTILANGQVGNISLSGPRVFYASARKAIKSAFPVNVKKAPISLPVVVNLSLRYKLR</sequence>
<evidence type="ECO:0000256" key="1">
    <source>
        <dbReference type="ARBA" id="ARBA00004167"/>
    </source>
</evidence>
<evidence type="ECO:0000256" key="2">
    <source>
        <dbReference type="ARBA" id="ARBA00022692"/>
    </source>
</evidence>
<dbReference type="GO" id="GO:0015891">
    <property type="term" value="P:siderophore transport"/>
    <property type="evidence" value="ECO:0007669"/>
    <property type="project" value="InterPro"/>
</dbReference>
<organism evidence="7 8">
    <name type="scientific">Sulfurovum indicum</name>
    <dbReference type="NCBI Taxonomy" id="2779528"/>
    <lineage>
        <taxon>Bacteria</taxon>
        <taxon>Pseudomonadati</taxon>
        <taxon>Campylobacterota</taxon>
        <taxon>Epsilonproteobacteria</taxon>
        <taxon>Campylobacterales</taxon>
        <taxon>Sulfurovaceae</taxon>
        <taxon>Sulfurovum</taxon>
    </lineage>
</organism>
<keyword evidence="3" id="KW-1133">Transmembrane helix</keyword>
<dbReference type="AlphaFoldDB" id="A0A7M1S4B9"/>
<accession>A0A7M1S4B9</accession>
<feature type="domain" description="TonB C-terminal" evidence="6">
    <location>
        <begin position="130"/>
        <end position="217"/>
    </location>
</feature>
<evidence type="ECO:0000259" key="6">
    <source>
        <dbReference type="PROSITE" id="PS52015"/>
    </source>
</evidence>
<dbReference type="KEGG" id="sinu:IMZ28_01415"/>
<dbReference type="InterPro" id="IPR006260">
    <property type="entry name" value="TonB/TolA_C"/>
</dbReference>
<dbReference type="Gene3D" id="3.30.1150.10">
    <property type="match status" value="1"/>
</dbReference>
<dbReference type="Proteomes" id="UP000595074">
    <property type="component" value="Chromosome"/>
</dbReference>
<protein>
    <submittedName>
        <fullName evidence="7">Energy transducer TonB</fullName>
    </submittedName>
</protein>
<evidence type="ECO:0000313" key="8">
    <source>
        <dbReference type="Proteomes" id="UP000595074"/>
    </source>
</evidence>
<dbReference type="NCBIfam" id="TIGR01352">
    <property type="entry name" value="tonB_Cterm"/>
    <property type="match status" value="1"/>
</dbReference>
<feature type="compositionally biased region" description="Basic residues" evidence="5">
    <location>
        <begin position="90"/>
        <end position="110"/>
    </location>
</feature>
<keyword evidence="8" id="KW-1185">Reference proteome</keyword>
<comment type="subcellular location">
    <subcellularLocation>
        <location evidence="1">Membrane</location>
        <topology evidence="1">Single-pass membrane protein</topology>
    </subcellularLocation>
</comment>
<feature type="compositionally biased region" description="Basic and acidic residues" evidence="5">
    <location>
        <begin position="33"/>
        <end position="50"/>
    </location>
</feature>
<dbReference type="GO" id="GO:0055085">
    <property type="term" value="P:transmembrane transport"/>
    <property type="evidence" value="ECO:0007669"/>
    <property type="project" value="InterPro"/>
</dbReference>
<dbReference type="InterPro" id="IPR037682">
    <property type="entry name" value="TonB_C"/>
</dbReference>
<keyword evidence="2" id="KW-0812">Transmembrane</keyword>